<keyword evidence="2" id="KW-1185">Reference proteome</keyword>
<sequence length="147" mass="16976">MKALMKVARHLRNIDNKLRELGFCEKARCLLLRKRSTAPSDTECTQDSWLSCKVDEIQKFADCNNTKRFYDGLKEKLSDSALWNLATAYCRLDRLTRARFRKDGRLFNLQGPKAKAKVKETPVRYFLFADDSALNAATEATMQWGMD</sequence>
<evidence type="ECO:0000313" key="1">
    <source>
        <dbReference type="EMBL" id="CAH1270892.1"/>
    </source>
</evidence>
<reference evidence="1" key="1">
    <citation type="submission" date="2022-01" db="EMBL/GenBank/DDBJ databases">
        <authorList>
            <person name="Braso-Vives M."/>
        </authorList>
    </citation>
    <scope>NUCLEOTIDE SEQUENCE</scope>
</reference>
<protein>
    <submittedName>
        <fullName evidence="1">Hypp4495 protein</fullName>
    </submittedName>
</protein>
<name>A0A8K0EYN0_BRALA</name>
<accession>A0A8K0EYN0</accession>
<dbReference type="Proteomes" id="UP000838412">
    <property type="component" value="Chromosome 8"/>
</dbReference>
<proteinExistence type="predicted"/>
<dbReference type="AlphaFoldDB" id="A0A8K0EYN0"/>
<dbReference type="EMBL" id="OV696693">
    <property type="protein sequence ID" value="CAH1270892.1"/>
    <property type="molecule type" value="Genomic_DNA"/>
</dbReference>
<organism evidence="1 2">
    <name type="scientific">Branchiostoma lanceolatum</name>
    <name type="common">Common lancelet</name>
    <name type="synonym">Amphioxus lanceolatum</name>
    <dbReference type="NCBI Taxonomy" id="7740"/>
    <lineage>
        <taxon>Eukaryota</taxon>
        <taxon>Metazoa</taxon>
        <taxon>Chordata</taxon>
        <taxon>Cephalochordata</taxon>
        <taxon>Leptocardii</taxon>
        <taxon>Amphioxiformes</taxon>
        <taxon>Branchiostomatidae</taxon>
        <taxon>Branchiostoma</taxon>
    </lineage>
</organism>
<evidence type="ECO:0000313" key="2">
    <source>
        <dbReference type="Proteomes" id="UP000838412"/>
    </source>
</evidence>
<gene>
    <name evidence="1" type="primary">Hypp4495</name>
    <name evidence="1" type="ORF">BLAG_LOCUS23056</name>
</gene>